<name>A0ABQ0Q922_9PROT</name>
<organism evidence="1 2">
    <name type="scientific">Gluconobacter frateurii NRIC 0228</name>
    <dbReference type="NCBI Taxonomy" id="1307946"/>
    <lineage>
        <taxon>Bacteria</taxon>
        <taxon>Pseudomonadati</taxon>
        <taxon>Pseudomonadota</taxon>
        <taxon>Alphaproteobacteria</taxon>
        <taxon>Acetobacterales</taxon>
        <taxon>Acetobacteraceae</taxon>
        <taxon>Gluconobacter</taxon>
    </lineage>
</organism>
<protein>
    <submittedName>
        <fullName evidence="1">Uncharacterized protein</fullName>
    </submittedName>
</protein>
<comment type="caution">
    <text evidence="1">The sequence shown here is derived from an EMBL/GenBank/DDBJ whole genome shotgun (WGS) entry which is preliminary data.</text>
</comment>
<reference evidence="1" key="1">
    <citation type="submission" date="2013-04" db="EMBL/GenBank/DDBJ databases">
        <title>The genome sequencing project of 58 acetic acid bacteria.</title>
        <authorList>
            <person name="Okamoto-Kainuma A."/>
            <person name="Ishikawa M."/>
            <person name="Umino S."/>
            <person name="Koizumi Y."/>
            <person name="Shiwa Y."/>
            <person name="Yoshikawa H."/>
            <person name="Matsutani M."/>
            <person name="Matsushita K."/>
        </authorList>
    </citation>
    <scope>NUCLEOTIDE SEQUENCE</scope>
    <source>
        <strain evidence="1">NRIC 0228</strain>
    </source>
</reference>
<keyword evidence="2" id="KW-1185">Reference proteome</keyword>
<gene>
    <name evidence="1" type="ORF">AA0228_0716</name>
</gene>
<proteinExistence type="predicted"/>
<dbReference type="EMBL" id="BAQW01000004">
    <property type="protein sequence ID" value="GBR09555.1"/>
    <property type="molecule type" value="Genomic_DNA"/>
</dbReference>
<evidence type="ECO:0000313" key="1">
    <source>
        <dbReference type="EMBL" id="GBR09555.1"/>
    </source>
</evidence>
<evidence type="ECO:0000313" key="2">
    <source>
        <dbReference type="Proteomes" id="UP001061070"/>
    </source>
</evidence>
<dbReference type="RefSeq" id="WP_099181490.1">
    <property type="nucleotide sequence ID" value="NZ_BAQW01000004.1"/>
</dbReference>
<accession>A0ABQ0Q922</accession>
<dbReference type="Proteomes" id="UP001061070">
    <property type="component" value="Unassembled WGS sequence"/>
</dbReference>
<sequence>MKGQRCLGGAPARLDPRMPLLSQTSKRVMAKRAPERLPRTGINPAPLLLGNDRLGNCSAVGVGNSIRATAALNGFQVSVREADAVAFYSASTGYVPGDEATDLGGDELSVLTHASRQGFSLASQTLFPVFGTADFEDLNAVRNVIAGMDCSYAGFALAKADQAAGVWDTQTAGDQTPASWGYHCGLIWSWDGTADDDLVTILTWGMEQKATWRWVRSRLTEAHGLLWRQLLPPAKVQDWGTLIEANQEFLSAV</sequence>